<keyword evidence="1" id="KW-0732">Signal</keyword>
<comment type="caution">
    <text evidence="2">The sequence shown here is derived from an EMBL/GenBank/DDBJ whole genome shotgun (WGS) entry which is preliminary data.</text>
</comment>
<reference evidence="2" key="1">
    <citation type="submission" date="2020-07" db="EMBL/GenBank/DDBJ databases">
        <title>Clarias magur genome sequencing, assembly and annotation.</title>
        <authorList>
            <person name="Kushwaha B."/>
            <person name="Kumar R."/>
            <person name="Das P."/>
            <person name="Joshi C.G."/>
            <person name="Kumar D."/>
            <person name="Nagpure N.S."/>
            <person name="Pandey M."/>
            <person name="Agarwal S."/>
            <person name="Srivastava S."/>
            <person name="Singh M."/>
            <person name="Sahoo L."/>
            <person name="Jayasankar P."/>
            <person name="Meher P.K."/>
            <person name="Koringa P.G."/>
            <person name="Iquebal M.A."/>
            <person name="Das S.P."/>
            <person name="Bit A."/>
            <person name="Patnaik S."/>
            <person name="Patel N."/>
            <person name="Shah T.M."/>
            <person name="Hinsu A."/>
            <person name="Jena J.K."/>
        </authorList>
    </citation>
    <scope>NUCLEOTIDE SEQUENCE</scope>
    <source>
        <strain evidence="2">CIFAMagur01</strain>
        <tissue evidence="2">Testis</tissue>
    </source>
</reference>
<feature type="chain" id="PRO_5035311971" evidence="1">
    <location>
        <begin position="18"/>
        <end position="58"/>
    </location>
</feature>
<evidence type="ECO:0000256" key="1">
    <source>
        <dbReference type="SAM" id="SignalP"/>
    </source>
</evidence>
<dbReference type="AlphaFoldDB" id="A0A8J4TW51"/>
<dbReference type="EMBL" id="QNUK01000183">
    <property type="protein sequence ID" value="KAF5898984.1"/>
    <property type="molecule type" value="Genomic_DNA"/>
</dbReference>
<protein>
    <submittedName>
        <fullName evidence="2">Uncharacterized protein</fullName>
    </submittedName>
</protein>
<organism evidence="2 3">
    <name type="scientific">Clarias magur</name>
    <name type="common">Asian catfish</name>
    <name type="synonym">Macropteronotus magur</name>
    <dbReference type="NCBI Taxonomy" id="1594786"/>
    <lineage>
        <taxon>Eukaryota</taxon>
        <taxon>Metazoa</taxon>
        <taxon>Chordata</taxon>
        <taxon>Craniata</taxon>
        <taxon>Vertebrata</taxon>
        <taxon>Euteleostomi</taxon>
        <taxon>Actinopterygii</taxon>
        <taxon>Neopterygii</taxon>
        <taxon>Teleostei</taxon>
        <taxon>Ostariophysi</taxon>
        <taxon>Siluriformes</taxon>
        <taxon>Clariidae</taxon>
        <taxon>Clarias</taxon>
    </lineage>
</organism>
<dbReference type="Proteomes" id="UP000727407">
    <property type="component" value="Unassembled WGS sequence"/>
</dbReference>
<keyword evidence="3" id="KW-1185">Reference proteome</keyword>
<proteinExistence type="predicted"/>
<accession>A0A8J4TW51</accession>
<evidence type="ECO:0000313" key="3">
    <source>
        <dbReference type="Proteomes" id="UP000727407"/>
    </source>
</evidence>
<sequence>VVLLCCFLLPDESAGSASQTPVEQFGEIRIVFEVTAVDGTGNGAGAAPAAGSRPLNLS</sequence>
<name>A0A8J4TW51_CLAMG</name>
<gene>
    <name evidence="2" type="ORF">DAT39_011297</name>
</gene>
<evidence type="ECO:0000313" key="2">
    <source>
        <dbReference type="EMBL" id="KAF5898984.1"/>
    </source>
</evidence>
<feature type="signal peptide" evidence="1">
    <location>
        <begin position="1"/>
        <end position="17"/>
    </location>
</feature>
<feature type="non-terminal residue" evidence="2">
    <location>
        <position position="1"/>
    </location>
</feature>